<dbReference type="SUPFAM" id="SSF53800">
    <property type="entry name" value="Chelatase"/>
    <property type="match status" value="1"/>
</dbReference>
<reference evidence="7" key="1">
    <citation type="submission" date="2016-10" db="EMBL/GenBank/DDBJ databases">
        <authorList>
            <person name="Varghese N."/>
        </authorList>
    </citation>
    <scope>NUCLEOTIDE SEQUENCE [LARGE SCALE GENOMIC DNA]</scope>
    <source>
        <strain evidence="7">CGMCC 1.12284</strain>
    </source>
</reference>
<dbReference type="Proteomes" id="UP000183275">
    <property type="component" value="Unassembled WGS sequence"/>
</dbReference>
<dbReference type="eggNOG" id="arCOG02246">
    <property type="taxonomic scope" value="Archaea"/>
</dbReference>
<dbReference type="Gene3D" id="3.40.50.1400">
    <property type="match status" value="2"/>
</dbReference>
<proteinExistence type="predicted"/>
<evidence type="ECO:0000256" key="2">
    <source>
        <dbReference type="ARBA" id="ARBA00022723"/>
    </source>
</evidence>
<evidence type="ECO:0000313" key="7">
    <source>
        <dbReference type="Proteomes" id="UP000183275"/>
    </source>
</evidence>
<evidence type="ECO:0000256" key="3">
    <source>
        <dbReference type="ARBA" id="ARBA00023239"/>
    </source>
</evidence>
<dbReference type="PANTHER" id="PTHR33542">
    <property type="entry name" value="SIROHYDROCHLORIN FERROCHELATASE, CHLOROPLASTIC"/>
    <property type="match status" value="1"/>
</dbReference>
<keyword evidence="4" id="KW-0170">Cobalt</keyword>
<dbReference type="PANTHER" id="PTHR33542:SF3">
    <property type="entry name" value="SIROHYDROCHLORIN FERROCHELATASE, CHLOROPLASTIC"/>
    <property type="match status" value="1"/>
</dbReference>
<keyword evidence="3" id="KW-0456">Lyase</keyword>
<sequence length="315" mass="34701">MQALVVAAHGSHLNPDASDPTYAHADTVRETGAFDEVREAFWKEEPHFREVVRTLESDEVFVVPLFISEGYFTEQVIPRELRLEDWGPEKWDSDGTSASQATLEAEDVGKTIHYCGPVGTHDAMTDVIVQRAETATADPDVGEVAGSKDPEARRSISDGGFGLAVVGHGTERNENSAKAIEYHTERIREQGRFDEVKALFMDEEPEVDDVTDYFETEDVVVVPLFIADGYHTQEDIPEDMGLTEDYRLGWDVPAEVDGHRIWYTGAVGTEDLMADVLLERAADAGADIGDARETVRELAGSDAEPSAERVRGTDA</sequence>
<accession>A0A1I0NAW1</accession>
<feature type="region of interest" description="Disordered" evidence="5">
    <location>
        <begin position="295"/>
        <end position="315"/>
    </location>
</feature>
<dbReference type="InterPro" id="IPR050963">
    <property type="entry name" value="Sirohydro_Cobaltochel/CbiX"/>
</dbReference>
<dbReference type="NCBIfam" id="NF002670">
    <property type="entry name" value="PRK02395.1-1"/>
    <property type="match status" value="1"/>
</dbReference>
<keyword evidence="1" id="KW-0169">Cobalamin biosynthesis</keyword>
<dbReference type="GO" id="GO:0046872">
    <property type="term" value="F:metal ion binding"/>
    <property type="evidence" value="ECO:0007669"/>
    <property type="project" value="UniProtKB-KW"/>
</dbReference>
<dbReference type="InterPro" id="IPR002762">
    <property type="entry name" value="CbiX-like"/>
</dbReference>
<protein>
    <submittedName>
        <fullName evidence="6">Sirohydrochlorin cobaltochelatase</fullName>
    </submittedName>
</protein>
<dbReference type="EMBL" id="FOIS01000002">
    <property type="protein sequence ID" value="SEV98061.1"/>
    <property type="molecule type" value="Genomic_DNA"/>
</dbReference>
<evidence type="ECO:0000256" key="5">
    <source>
        <dbReference type="SAM" id="MobiDB-lite"/>
    </source>
</evidence>
<evidence type="ECO:0000313" key="6">
    <source>
        <dbReference type="EMBL" id="SEV98061.1"/>
    </source>
</evidence>
<keyword evidence="7" id="KW-1185">Reference proteome</keyword>
<organism evidence="6 7">
    <name type="scientific">Natrinema salifodinae</name>
    <dbReference type="NCBI Taxonomy" id="1202768"/>
    <lineage>
        <taxon>Archaea</taxon>
        <taxon>Methanobacteriati</taxon>
        <taxon>Methanobacteriota</taxon>
        <taxon>Stenosarchaea group</taxon>
        <taxon>Halobacteria</taxon>
        <taxon>Halobacteriales</taxon>
        <taxon>Natrialbaceae</taxon>
        <taxon>Natrinema</taxon>
    </lineage>
</organism>
<dbReference type="RefSeq" id="WP_049988524.1">
    <property type="nucleotide sequence ID" value="NZ_FOIS01000002.1"/>
</dbReference>
<dbReference type="GO" id="GO:0009236">
    <property type="term" value="P:cobalamin biosynthetic process"/>
    <property type="evidence" value="ECO:0007669"/>
    <property type="project" value="UniProtKB-KW"/>
</dbReference>
<gene>
    <name evidence="6" type="ORF">SAMN05216285_1495</name>
</gene>
<dbReference type="CDD" id="cd03416">
    <property type="entry name" value="CbiX_SirB_N"/>
    <property type="match status" value="2"/>
</dbReference>
<feature type="compositionally biased region" description="Basic and acidic residues" evidence="5">
    <location>
        <begin position="306"/>
        <end position="315"/>
    </location>
</feature>
<evidence type="ECO:0000256" key="1">
    <source>
        <dbReference type="ARBA" id="ARBA00022573"/>
    </source>
</evidence>
<keyword evidence="2" id="KW-0479">Metal-binding</keyword>
<dbReference type="AlphaFoldDB" id="A0A1I0NAW1"/>
<dbReference type="Pfam" id="PF01903">
    <property type="entry name" value="CbiX"/>
    <property type="match status" value="2"/>
</dbReference>
<dbReference type="STRING" id="1202768.SAMN05216285_1495"/>
<dbReference type="GO" id="GO:0016829">
    <property type="term" value="F:lyase activity"/>
    <property type="evidence" value="ECO:0007669"/>
    <property type="project" value="UniProtKB-KW"/>
</dbReference>
<evidence type="ECO:0000256" key="4">
    <source>
        <dbReference type="ARBA" id="ARBA00023285"/>
    </source>
</evidence>
<name>A0A1I0NAW1_9EURY</name>
<dbReference type="OrthoDB" id="11653at2157"/>